<name>A0AAV9CIJ2_ACOCL</name>
<reference evidence="1" key="1">
    <citation type="journal article" date="2023" name="Nat. Commun.">
        <title>Diploid and tetraploid genomes of Acorus and the evolution of monocots.</title>
        <authorList>
            <person name="Ma L."/>
            <person name="Liu K.W."/>
            <person name="Li Z."/>
            <person name="Hsiao Y.Y."/>
            <person name="Qi Y."/>
            <person name="Fu T."/>
            <person name="Tang G.D."/>
            <person name="Zhang D."/>
            <person name="Sun W.H."/>
            <person name="Liu D.K."/>
            <person name="Li Y."/>
            <person name="Chen G.Z."/>
            <person name="Liu X.D."/>
            <person name="Liao X.Y."/>
            <person name="Jiang Y.T."/>
            <person name="Yu X."/>
            <person name="Hao Y."/>
            <person name="Huang J."/>
            <person name="Zhao X.W."/>
            <person name="Ke S."/>
            <person name="Chen Y.Y."/>
            <person name="Wu W.L."/>
            <person name="Hsu J.L."/>
            <person name="Lin Y.F."/>
            <person name="Huang M.D."/>
            <person name="Li C.Y."/>
            <person name="Huang L."/>
            <person name="Wang Z.W."/>
            <person name="Zhao X."/>
            <person name="Zhong W.Y."/>
            <person name="Peng D.H."/>
            <person name="Ahmad S."/>
            <person name="Lan S."/>
            <person name="Zhang J.S."/>
            <person name="Tsai W.C."/>
            <person name="Van de Peer Y."/>
            <person name="Liu Z.J."/>
        </authorList>
    </citation>
    <scope>NUCLEOTIDE SEQUENCE</scope>
    <source>
        <strain evidence="1">CP</strain>
    </source>
</reference>
<reference evidence="1" key="2">
    <citation type="submission" date="2023-06" db="EMBL/GenBank/DDBJ databases">
        <authorList>
            <person name="Ma L."/>
            <person name="Liu K.-W."/>
            <person name="Li Z."/>
            <person name="Hsiao Y.-Y."/>
            <person name="Qi Y."/>
            <person name="Fu T."/>
            <person name="Tang G."/>
            <person name="Zhang D."/>
            <person name="Sun W.-H."/>
            <person name="Liu D.-K."/>
            <person name="Li Y."/>
            <person name="Chen G.-Z."/>
            <person name="Liu X.-D."/>
            <person name="Liao X.-Y."/>
            <person name="Jiang Y.-T."/>
            <person name="Yu X."/>
            <person name="Hao Y."/>
            <person name="Huang J."/>
            <person name="Zhao X.-W."/>
            <person name="Ke S."/>
            <person name="Chen Y.-Y."/>
            <person name="Wu W.-L."/>
            <person name="Hsu J.-L."/>
            <person name="Lin Y.-F."/>
            <person name="Huang M.-D."/>
            <person name="Li C.-Y."/>
            <person name="Huang L."/>
            <person name="Wang Z.-W."/>
            <person name="Zhao X."/>
            <person name="Zhong W.-Y."/>
            <person name="Peng D.-H."/>
            <person name="Ahmad S."/>
            <person name="Lan S."/>
            <person name="Zhang J.-S."/>
            <person name="Tsai W.-C."/>
            <person name="Van De Peer Y."/>
            <person name="Liu Z.-J."/>
        </authorList>
    </citation>
    <scope>NUCLEOTIDE SEQUENCE</scope>
    <source>
        <strain evidence="1">CP</strain>
        <tissue evidence="1">Leaves</tissue>
    </source>
</reference>
<evidence type="ECO:0000313" key="1">
    <source>
        <dbReference type="EMBL" id="KAK1288316.1"/>
    </source>
</evidence>
<dbReference type="AlphaFoldDB" id="A0AAV9CIJ2"/>
<dbReference type="EMBL" id="JAUJYO010000019">
    <property type="protein sequence ID" value="KAK1288316.1"/>
    <property type="molecule type" value="Genomic_DNA"/>
</dbReference>
<gene>
    <name evidence="1" type="primary">CALS4</name>
    <name evidence="1" type="ORF">QJS10_CPB19g00228</name>
</gene>
<accession>A0AAV9CIJ2</accession>
<keyword evidence="2" id="KW-1185">Reference proteome</keyword>
<organism evidence="1 2">
    <name type="scientific">Acorus calamus</name>
    <name type="common">Sweet flag</name>
    <dbReference type="NCBI Taxonomy" id="4465"/>
    <lineage>
        <taxon>Eukaryota</taxon>
        <taxon>Viridiplantae</taxon>
        <taxon>Streptophyta</taxon>
        <taxon>Embryophyta</taxon>
        <taxon>Tracheophyta</taxon>
        <taxon>Spermatophyta</taxon>
        <taxon>Magnoliopsida</taxon>
        <taxon>Liliopsida</taxon>
        <taxon>Acoraceae</taxon>
        <taxon>Acorus</taxon>
    </lineage>
</organism>
<sequence>MSPVSGLGLGCVLSPVLARPERVLTRVGRVPGVSVSDMRNFWRVRFIDDEWKNYTERLNCNSLIQVMEMEESCHWALLRGANRLLNSYPFFRVAYIHECQRKHDMDSMIIYEIQLPGSPKLGEGKPENQNRAIILVEENVFRRLT</sequence>
<proteinExistence type="predicted"/>
<dbReference type="Proteomes" id="UP001180020">
    <property type="component" value="Unassembled WGS sequence"/>
</dbReference>
<protein>
    <submittedName>
        <fullName evidence="1">Callose synthase 4</fullName>
    </submittedName>
</protein>
<evidence type="ECO:0000313" key="2">
    <source>
        <dbReference type="Proteomes" id="UP001180020"/>
    </source>
</evidence>
<comment type="caution">
    <text evidence="1">The sequence shown here is derived from an EMBL/GenBank/DDBJ whole genome shotgun (WGS) entry which is preliminary data.</text>
</comment>